<dbReference type="Proteomes" id="UP000014127">
    <property type="component" value="Unassembled WGS sequence"/>
</dbReference>
<feature type="region of interest" description="Disordered" evidence="1">
    <location>
        <begin position="229"/>
        <end position="278"/>
    </location>
</feature>
<feature type="compositionally biased region" description="Basic and acidic residues" evidence="1">
    <location>
        <begin position="263"/>
        <end position="278"/>
    </location>
</feature>
<proteinExistence type="predicted"/>
<dbReference type="STRING" id="44009.RV01_GL001564"/>
<keyword evidence="3" id="KW-1185">Reference proteome</keyword>
<dbReference type="RefSeq" id="WP_016172161.1">
    <property type="nucleotide sequence ID" value="NZ_ASWK01000001.1"/>
</dbReference>
<dbReference type="OrthoDB" id="1047417at2"/>
<dbReference type="InterPro" id="IPR034829">
    <property type="entry name" value="DnaD-like_sf"/>
</dbReference>
<dbReference type="PATRIC" id="fig|1139219.3.peg.947"/>
<gene>
    <name evidence="2" type="ORF">OMK_00982</name>
</gene>
<comment type="caution">
    <text evidence="2">The sequence shown here is derived from an EMBL/GenBank/DDBJ whole genome shotgun (WGS) entry which is preliminary data.</text>
</comment>
<sequence>MRINYIRQVQAFNDRLLSNPLSSGQIALWHALMHINNKCAWVEWFTAANLSLEALCGLSRQGINKARNVLKQEGLIEFKSNGTKATSYKIIVLNNSTTSDSLQASIQDGVQNSKQDSLQASIQDGVQNSSTLNKQNKTKLKEIIDDDIGIFEFVQQNWREQPRGLLQGSIVNWIKTIGAPMTLFAFRVALENKVELRGLNAYVSKIVETWSSKGIDTLEKAVESNNAFKERTSKAKSPRYQHVPQKIEEMPDWNAQKQSKLSPEQRAEMAELEKMFND</sequence>
<evidence type="ECO:0000256" key="1">
    <source>
        <dbReference type="SAM" id="MobiDB-lite"/>
    </source>
</evidence>
<name>S1NGT8_9ENTE</name>
<accession>S1NGT8</accession>
<evidence type="ECO:0000313" key="2">
    <source>
        <dbReference type="EMBL" id="EOT42621.1"/>
    </source>
</evidence>
<dbReference type="Gene3D" id="1.10.10.630">
    <property type="entry name" value="DnaD domain-like"/>
    <property type="match status" value="1"/>
</dbReference>
<evidence type="ECO:0000313" key="3">
    <source>
        <dbReference type="Proteomes" id="UP000014127"/>
    </source>
</evidence>
<dbReference type="EMBL" id="AHYR01000004">
    <property type="protein sequence ID" value="EOT42621.1"/>
    <property type="molecule type" value="Genomic_DNA"/>
</dbReference>
<dbReference type="AlphaFoldDB" id="S1NGT8"/>
<dbReference type="HOGENOM" id="CLU_074315_2_0_9"/>
<reference evidence="2 3" key="1">
    <citation type="submission" date="2013-03" db="EMBL/GenBank/DDBJ databases">
        <title>The Genome Sequence of Enterococcus dispar ATCC_51266 (Illumina only assembly).</title>
        <authorList>
            <consortium name="The Broad Institute Genomics Platform"/>
            <consortium name="The Broad Institute Genome Sequencing Center for Infectious Disease"/>
            <person name="Earl A."/>
            <person name="Russ C."/>
            <person name="Gilmore M."/>
            <person name="Surin D."/>
            <person name="Walker B."/>
            <person name="Young S."/>
            <person name="Zeng Q."/>
            <person name="Gargeya S."/>
            <person name="Fitzgerald M."/>
            <person name="Haas B."/>
            <person name="Abouelleil A."/>
            <person name="Allen A.W."/>
            <person name="Alvarado L."/>
            <person name="Arachchi H.M."/>
            <person name="Berlin A.M."/>
            <person name="Chapman S.B."/>
            <person name="Gainer-Dewar J."/>
            <person name="Goldberg J."/>
            <person name="Griggs A."/>
            <person name="Gujja S."/>
            <person name="Hansen M."/>
            <person name="Howarth C."/>
            <person name="Imamovic A."/>
            <person name="Ireland A."/>
            <person name="Larimer J."/>
            <person name="McCowan C."/>
            <person name="Murphy C."/>
            <person name="Pearson M."/>
            <person name="Poon T.W."/>
            <person name="Priest M."/>
            <person name="Roberts A."/>
            <person name="Saif S."/>
            <person name="Shea T."/>
            <person name="Sisk P."/>
            <person name="Sykes S."/>
            <person name="Wortman J."/>
            <person name="Nusbaum C."/>
            <person name="Birren B."/>
        </authorList>
    </citation>
    <scope>NUCLEOTIDE SEQUENCE [LARGE SCALE GENOMIC DNA]</scope>
    <source>
        <strain evidence="2 3">ATCC 51266</strain>
    </source>
</reference>
<protein>
    <submittedName>
        <fullName evidence="2">Uncharacterized protein</fullName>
    </submittedName>
</protein>
<dbReference type="eggNOG" id="COG3935">
    <property type="taxonomic scope" value="Bacteria"/>
</dbReference>
<organism evidence="2 3">
    <name type="scientific">Enterococcus dispar ATCC 51266</name>
    <dbReference type="NCBI Taxonomy" id="1139219"/>
    <lineage>
        <taxon>Bacteria</taxon>
        <taxon>Bacillati</taxon>
        <taxon>Bacillota</taxon>
        <taxon>Bacilli</taxon>
        <taxon>Lactobacillales</taxon>
        <taxon>Enterococcaceae</taxon>
        <taxon>Enterococcus</taxon>
    </lineage>
</organism>